<dbReference type="EMBL" id="HAEF01019781">
    <property type="protein sequence ID" value="SBR60940.1"/>
    <property type="molecule type" value="Transcribed_RNA"/>
</dbReference>
<reference evidence="1" key="2">
    <citation type="submission" date="2016-06" db="EMBL/GenBank/DDBJ databases">
        <title>The genome of a short-lived fish provides insights into sex chromosome evolution and the genetic control of aging.</title>
        <authorList>
            <person name="Reichwald K."/>
            <person name="Felder M."/>
            <person name="Petzold A."/>
            <person name="Koch P."/>
            <person name="Groth M."/>
            <person name="Platzer M."/>
        </authorList>
    </citation>
    <scope>NUCLEOTIDE SEQUENCE</scope>
    <source>
        <tissue evidence="1">Brain</tissue>
    </source>
</reference>
<protein>
    <submittedName>
        <fullName evidence="1">Uncharacterized protein</fullName>
    </submittedName>
</protein>
<feature type="non-terminal residue" evidence="1">
    <location>
        <position position="1"/>
    </location>
</feature>
<organism evidence="1">
    <name type="scientific">Nothobranchius pienaari</name>
    <dbReference type="NCBI Taxonomy" id="704102"/>
    <lineage>
        <taxon>Eukaryota</taxon>
        <taxon>Metazoa</taxon>
        <taxon>Chordata</taxon>
        <taxon>Craniata</taxon>
        <taxon>Vertebrata</taxon>
        <taxon>Euteleostomi</taxon>
        <taxon>Actinopterygii</taxon>
        <taxon>Neopterygii</taxon>
        <taxon>Teleostei</taxon>
        <taxon>Neoteleostei</taxon>
        <taxon>Acanthomorphata</taxon>
        <taxon>Ovalentaria</taxon>
        <taxon>Atherinomorphae</taxon>
        <taxon>Cyprinodontiformes</taxon>
        <taxon>Nothobranchiidae</taxon>
        <taxon>Nothobranchius</taxon>
    </lineage>
</organism>
<reference evidence="1" key="1">
    <citation type="submission" date="2016-05" db="EMBL/GenBank/DDBJ databases">
        <authorList>
            <person name="Lavstsen T."/>
            <person name="Jespersen J.S."/>
        </authorList>
    </citation>
    <scope>NUCLEOTIDE SEQUENCE</scope>
    <source>
        <tissue evidence="1">Brain</tissue>
    </source>
</reference>
<feature type="non-terminal residue" evidence="1">
    <location>
        <position position="45"/>
    </location>
</feature>
<sequence length="45" mass="5270">WTHLILQVLHKPKPSALHHRADSWDQLGSDRLYLVCTKHDPVHYG</sequence>
<dbReference type="AlphaFoldDB" id="A0A1A8MVN6"/>
<accession>A0A1A8MVN6</accession>
<gene>
    <name evidence="1" type="primary">Nfu_g_1_008625</name>
</gene>
<evidence type="ECO:0000313" key="1">
    <source>
        <dbReference type="EMBL" id="SBR60940.1"/>
    </source>
</evidence>
<proteinExistence type="predicted"/>
<name>A0A1A8MVN6_9TELE</name>